<keyword evidence="1" id="KW-0732">Signal</keyword>
<dbReference type="AlphaFoldDB" id="A0A2W7BUJ5"/>
<dbReference type="EMBL" id="MZXV01000080">
    <property type="protein sequence ID" value="PZV33711.1"/>
    <property type="molecule type" value="Genomic_DNA"/>
</dbReference>
<evidence type="ECO:0000313" key="3">
    <source>
        <dbReference type="Proteomes" id="UP000248616"/>
    </source>
</evidence>
<feature type="signal peptide" evidence="1">
    <location>
        <begin position="1"/>
        <end position="23"/>
    </location>
</feature>
<keyword evidence="3" id="KW-1185">Reference proteome</keyword>
<dbReference type="RefSeq" id="WP_111548772.1">
    <property type="nucleotide sequence ID" value="NZ_JBHLYT010000044.1"/>
</dbReference>
<reference evidence="3" key="1">
    <citation type="submission" date="2017-03" db="EMBL/GenBank/DDBJ databases">
        <authorList>
            <person name="Safronova V.I."/>
            <person name="Sazanova A.L."/>
            <person name="Chirak E.R."/>
        </authorList>
    </citation>
    <scope>NUCLEOTIDE SEQUENCE [LARGE SCALE GENOMIC DNA]</scope>
    <source>
        <strain evidence="3">Ach-343</strain>
    </source>
</reference>
<protein>
    <recommendedName>
        <fullName evidence="4">Spore coat protein U domain-containing protein</fullName>
    </recommendedName>
</protein>
<accession>A0A2W7BUJ5</accession>
<comment type="caution">
    <text evidence="2">The sequence shown here is derived from an EMBL/GenBank/DDBJ whole genome shotgun (WGS) entry which is preliminary data.</text>
</comment>
<gene>
    <name evidence="2" type="ORF">B5V02_36040</name>
</gene>
<dbReference type="Proteomes" id="UP000248616">
    <property type="component" value="Unassembled WGS sequence"/>
</dbReference>
<proteinExistence type="predicted"/>
<evidence type="ECO:0000256" key="1">
    <source>
        <dbReference type="SAM" id="SignalP"/>
    </source>
</evidence>
<feature type="chain" id="PRO_5015871508" description="Spore coat protein U domain-containing protein" evidence="1">
    <location>
        <begin position="24"/>
        <end position="156"/>
    </location>
</feature>
<dbReference type="OrthoDB" id="7908325at2"/>
<evidence type="ECO:0000313" key="2">
    <source>
        <dbReference type="EMBL" id="PZV33711.1"/>
    </source>
</evidence>
<evidence type="ECO:0008006" key="4">
    <source>
        <dbReference type="Google" id="ProtNLM"/>
    </source>
</evidence>
<organism evidence="2 3">
    <name type="scientific">Mesorhizobium kowhaii</name>
    <dbReference type="NCBI Taxonomy" id="1300272"/>
    <lineage>
        <taxon>Bacteria</taxon>
        <taxon>Pseudomonadati</taxon>
        <taxon>Pseudomonadota</taxon>
        <taxon>Alphaproteobacteria</taxon>
        <taxon>Hyphomicrobiales</taxon>
        <taxon>Phyllobacteriaceae</taxon>
        <taxon>Mesorhizobium</taxon>
    </lineage>
</organism>
<name>A0A2W7BUJ5_9HYPH</name>
<sequence>MTLFRAAFGAALLVTCIDQTALATTQNVIFNGTITATCTLVVVTNGTMTVSPDLQSLSSHNSGGSAGTVTLTTTGGVSLSVDPVTTTSAPAADVTATTWTPTYSASGAHTVAETGSASSLTAPGASLVSVNLAGTKGGSNRFAAGSYQATVTVRCE</sequence>